<keyword evidence="2" id="KW-0812">Transmembrane</keyword>
<dbReference type="PANTHER" id="PTHR34473:SF3">
    <property type="entry name" value="TRANSMEMBRANE PROTEIN-RELATED"/>
    <property type="match status" value="1"/>
</dbReference>
<gene>
    <name evidence="4" type="ORF">J2S35_000922</name>
</gene>
<evidence type="ECO:0000256" key="1">
    <source>
        <dbReference type="SAM" id="MobiDB-lite"/>
    </source>
</evidence>
<evidence type="ECO:0000256" key="2">
    <source>
        <dbReference type="SAM" id="Phobius"/>
    </source>
</evidence>
<feature type="region of interest" description="Disordered" evidence="1">
    <location>
        <begin position="1"/>
        <end position="32"/>
    </location>
</feature>
<dbReference type="AlphaFoldDB" id="A0AAE4C6B5"/>
<feature type="transmembrane region" description="Helical" evidence="2">
    <location>
        <begin position="44"/>
        <end position="64"/>
    </location>
</feature>
<keyword evidence="2" id="KW-1133">Transmembrane helix</keyword>
<dbReference type="Pfam" id="PF03703">
    <property type="entry name" value="bPH_2"/>
    <property type="match status" value="1"/>
</dbReference>
<dbReference type="Proteomes" id="UP001247307">
    <property type="component" value="Unassembled WGS sequence"/>
</dbReference>
<dbReference type="PANTHER" id="PTHR34473">
    <property type="entry name" value="UPF0699 TRANSMEMBRANE PROTEIN YDBS"/>
    <property type="match status" value="1"/>
</dbReference>
<keyword evidence="5" id="KW-1185">Reference proteome</keyword>
<proteinExistence type="predicted"/>
<feature type="domain" description="YdbS-like PH" evidence="3">
    <location>
        <begin position="96"/>
        <end position="172"/>
    </location>
</feature>
<keyword evidence="2" id="KW-0472">Membrane</keyword>
<name>A0AAE4C6B5_9MICC</name>
<evidence type="ECO:0000313" key="5">
    <source>
        <dbReference type="Proteomes" id="UP001247307"/>
    </source>
</evidence>
<dbReference type="RefSeq" id="WP_309850359.1">
    <property type="nucleotide sequence ID" value="NZ_BAAAIU010000023.1"/>
</dbReference>
<dbReference type="EMBL" id="JAVDUI010000001">
    <property type="protein sequence ID" value="MDR6891982.1"/>
    <property type="molecule type" value="Genomic_DNA"/>
</dbReference>
<sequence length="184" mass="19389">MSHTADSTPAPEREPSVNRPHTPPFSEGLLRPDPRLKTAKSLGALGWVGLALAGAAIVGVISGTKSPAPLWVWLLVTVPFLVFAAVGVALAGRFVRNHGFAERDEDFIVARGALFRSVVSVPYGRIQYCTVEQGPVLSRFGLASVTLHTAASDGEAKVEGLPLDEAEALKERLVALGSSRLAGL</sequence>
<evidence type="ECO:0000313" key="4">
    <source>
        <dbReference type="EMBL" id="MDR6891982.1"/>
    </source>
</evidence>
<protein>
    <submittedName>
        <fullName evidence="4">Membrane protein YdbS with pleckstrin-like domain</fullName>
    </submittedName>
</protein>
<accession>A0AAE4C6B5</accession>
<evidence type="ECO:0000259" key="3">
    <source>
        <dbReference type="Pfam" id="PF03703"/>
    </source>
</evidence>
<dbReference type="InterPro" id="IPR005182">
    <property type="entry name" value="YdbS-like_PH"/>
</dbReference>
<feature type="transmembrane region" description="Helical" evidence="2">
    <location>
        <begin position="70"/>
        <end position="91"/>
    </location>
</feature>
<organism evidence="4 5">
    <name type="scientific">Falsarthrobacter nasiphocae</name>
    <dbReference type="NCBI Taxonomy" id="189863"/>
    <lineage>
        <taxon>Bacteria</taxon>
        <taxon>Bacillati</taxon>
        <taxon>Actinomycetota</taxon>
        <taxon>Actinomycetes</taxon>
        <taxon>Micrococcales</taxon>
        <taxon>Micrococcaceae</taxon>
        <taxon>Falsarthrobacter</taxon>
    </lineage>
</organism>
<comment type="caution">
    <text evidence="4">The sequence shown here is derived from an EMBL/GenBank/DDBJ whole genome shotgun (WGS) entry which is preliminary data.</text>
</comment>
<reference evidence="4" key="1">
    <citation type="submission" date="2023-07" db="EMBL/GenBank/DDBJ databases">
        <title>Sequencing the genomes of 1000 actinobacteria strains.</title>
        <authorList>
            <person name="Klenk H.-P."/>
        </authorList>
    </citation>
    <scope>NUCLEOTIDE SEQUENCE</scope>
    <source>
        <strain evidence="4">DSM 13988</strain>
    </source>
</reference>